<dbReference type="AlphaFoldDB" id="A0A645A7G7"/>
<protein>
    <submittedName>
        <fullName evidence="1">Uncharacterized protein</fullName>
    </submittedName>
</protein>
<proteinExistence type="predicted"/>
<dbReference type="EMBL" id="VSSQ01012189">
    <property type="protein sequence ID" value="MPM48638.1"/>
    <property type="molecule type" value="Genomic_DNA"/>
</dbReference>
<comment type="caution">
    <text evidence="1">The sequence shown here is derived from an EMBL/GenBank/DDBJ whole genome shotgun (WGS) entry which is preliminary data.</text>
</comment>
<sequence length="61" mass="7007">MQARGFFRMVGKTALKTLLGARVRQLLMCFERFRKAVEIDLQPALLREFLRQLNGEAVGIV</sequence>
<name>A0A645A7G7_9ZZZZ</name>
<reference evidence="1" key="1">
    <citation type="submission" date="2019-08" db="EMBL/GenBank/DDBJ databases">
        <authorList>
            <person name="Kucharzyk K."/>
            <person name="Murdoch R.W."/>
            <person name="Higgins S."/>
            <person name="Loffler F."/>
        </authorList>
    </citation>
    <scope>NUCLEOTIDE SEQUENCE</scope>
</reference>
<accession>A0A645A7G7</accession>
<evidence type="ECO:0000313" key="1">
    <source>
        <dbReference type="EMBL" id="MPM48638.1"/>
    </source>
</evidence>
<gene>
    <name evidence="1" type="ORF">SDC9_95364</name>
</gene>
<organism evidence="1">
    <name type="scientific">bioreactor metagenome</name>
    <dbReference type="NCBI Taxonomy" id="1076179"/>
    <lineage>
        <taxon>unclassified sequences</taxon>
        <taxon>metagenomes</taxon>
        <taxon>ecological metagenomes</taxon>
    </lineage>
</organism>